<keyword evidence="3" id="KW-0687">Ribonucleoprotein</keyword>
<dbReference type="InterPro" id="IPR030826">
    <property type="entry name" value="Ribosomal_bTHX/bTHXc/bTHXm"/>
</dbReference>
<reference evidence="5 6" key="1">
    <citation type="submission" date="2017-10" db="EMBL/GenBank/DDBJ databases">
        <title>Paenichitinophaga pekingensis gen. nov., sp. nov., isolated from activated sludge.</title>
        <authorList>
            <person name="Jin D."/>
            <person name="Kong X."/>
            <person name="Deng Y."/>
            <person name="Bai Z."/>
        </authorList>
    </citation>
    <scope>NUCLEOTIDE SEQUENCE [LARGE SCALE GENOMIC DNA]</scope>
    <source>
        <strain evidence="5 6">13</strain>
    </source>
</reference>
<evidence type="ECO:0000256" key="3">
    <source>
        <dbReference type="ARBA" id="ARBA00023274"/>
    </source>
</evidence>
<dbReference type="KEGG" id="cbae:COR50_05965"/>
<dbReference type="GO" id="GO:0005840">
    <property type="term" value="C:ribosome"/>
    <property type="evidence" value="ECO:0007669"/>
    <property type="project" value="UniProtKB-KW"/>
</dbReference>
<evidence type="ECO:0000313" key="6">
    <source>
        <dbReference type="Proteomes" id="UP000220133"/>
    </source>
</evidence>
<comment type="similarity">
    <text evidence="1">Belongs to the bacterial ribosomal protein bTHX family.</text>
</comment>
<accession>A0A291QS61</accession>
<dbReference type="RefSeq" id="WP_098193142.1">
    <property type="nucleotide sequence ID" value="NZ_CP023777.1"/>
</dbReference>
<organism evidence="5 6">
    <name type="scientific">Chitinophaga caeni</name>
    <dbReference type="NCBI Taxonomy" id="2029983"/>
    <lineage>
        <taxon>Bacteria</taxon>
        <taxon>Pseudomonadati</taxon>
        <taxon>Bacteroidota</taxon>
        <taxon>Chitinophagia</taxon>
        <taxon>Chitinophagales</taxon>
        <taxon>Chitinophagaceae</taxon>
        <taxon>Chitinophaga</taxon>
    </lineage>
</organism>
<dbReference type="InterPro" id="IPR031414">
    <property type="entry name" value="Ribosomal_bTHX"/>
</dbReference>
<dbReference type="AlphaFoldDB" id="A0A291QS61"/>
<dbReference type="Proteomes" id="UP000220133">
    <property type="component" value="Chromosome"/>
</dbReference>
<evidence type="ECO:0000256" key="1">
    <source>
        <dbReference type="ARBA" id="ARBA00010834"/>
    </source>
</evidence>
<sequence>MGKGDVKTKRGKIAKGSFGKKRPAKLKKATKAAKAKA</sequence>
<protein>
    <submittedName>
        <fullName evidence="5">30S ribosomal protein THX</fullName>
    </submittedName>
</protein>
<dbReference type="Pfam" id="PF17070">
    <property type="entry name" value="Thx"/>
    <property type="match status" value="1"/>
</dbReference>
<keyword evidence="6" id="KW-1185">Reference proteome</keyword>
<keyword evidence="2 5" id="KW-0689">Ribosomal protein</keyword>
<feature type="compositionally biased region" description="Basic residues" evidence="4">
    <location>
        <begin position="9"/>
        <end position="37"/>
    </location>
</feature>
<name>A0A291QS61_9BACT</name>
<feature type="region of interest" description="Disordered" evidence="4">
    <location>
        <begin position="1"/>
        <end position="37"/>
    </location>
</feature>
<dbReference type="EMBL" id="CP023777">
    <property type="protein sequence ID" value="ATL46755.1"/>
    <property type="molecule type" value="Genomic_DNA"/>
</dbReference>
<evidence type="ECO:0000313" key="5">
    <source>
        <dbReference type="EMBL" id="ATL46755.1"/>
    </source>
</evidence>
<proteinExistence type="inferred from homology"/>
<dbReference type="GO" id="GO:1990904">
    <property type="term" value="C:ribonucleoprotein complex"/>
    <property type="evidence" value="ECO:0007669"/>
    <property type="project" value="UniProtKB-KW"/>
</dbReference>
<dbReference type="NCBIfam" id="TIGR04560">
    <property type="entry name" value="ribo_THX"/>
    <property type="match status" value="1"/>
</dbReference>
<evidence type="ECO:0000256" key="2">
    <source>
        <dbReference type="ARBA" id="ARBA00022980"/>
    </source>
</evidence>
<gene>
    <name evidence="5" type="ORF">COR50_05965</name>
</gene>
<evidence type="ECO:0000256" key="4">
    <source>
        <dbReference type="SAM" id="MobiDB-lite"/>
    </source>
</evidence>